<protein>
    <submittedName>
        <fullName evidence="1">Uncharacterized protein C8orf48</fullName>
    </submittedName>
</protein>
<feature type="non-terminal residue" evidence="1">
    <location>
        <position position="76"/>
    </location>
</feature>
<name>A0A091JCG7_EGRGA</name>
<accession>A0A091JCG7</accession>
<dbReference type="PANTHER" id="PTHR35256:SF1">
    <property type="entry name" value="EXPRESSED SEQUENCE AI429214"/>
    <property type="match status" value="1"/>
</dbReference>
<keyword evidence="2" id="KW-1185">Reference proteome</keyword>
<gene>
    <name evidence="1" type="ORF">Z169_04859</name>
</gene>
<dbReference type="PANTHER" id="PTHR35256">
    <property type="entry name" value="CHROMOSOME 8 OPEN READING FRAME 48"/>
    <property type="match status" value="1"/>
</dbReference>
<sequence>QVAEAEIHQSSVCPDCQKKAAELAKVTFLRRKKILMERALIQEKLEEQIYSRDVLTLLGEALGSLPNPSEDPKNLW</sequence>
<evidence type="ECO:0000313" key="2">
    <source>
        <dbReference type="Proteomes" id="UP000053119"/>
    </source>
</evidence>
<proteinExistence type="predicted"/>
<dbReference type="AlphaFoldDB" id="A0A091JCG7"/>
<dbReference type="Proteomes" id="UP000053119">
    <property type="component" value="Unassembled WGS sequence"/>
</dbReference>
<organism evidence="1 2">
    <name type="scientific">Egretta garzetta</name>
    <name type="common">Little egret</name>
    <dbReference type="NCBI Taxonomy" id="188379"/>
    <lineage>
        <taxon>Eukaryota</taxon>
        <taxon>Metazoa</taxon>
        <taxon>Chordata</taxon>
        <taxon>Craniata</taxon>
        <taxon>Vertebrata</taxon>
        <taxon>Euteleostomi</taxon>
        <taxon>Archelosauria</taxon>
        <taxon>Archosauria</taxon>
        <taxon>Dinosauria</taxon>
        <taxon>Saurischia</taxon>
        <taxon>Theropoda</taxon>
        <taxon>Coelurosauria</taxon>
        <taxon>Aves</taxon>
        <taxon>Neognathae</taxon>
        <taxon>Neoaves</taxon>
        <taxon>Aequornithes</taxon>
        <taxon>Pelecaniformes</taxon>
        <taxon>Ardeidae</taxon>
        <taxon>Egretta</taxon>
    </lineage>
</organism>
<dbReference type="InterPro" id="IPR027932">
    <property type="entry name" value="DUF4606"/>
</dbReference>
<dbReference type="Pfam" id="PF15379">
    <property type="entry name" value="DUF4606"/>
    <property type="match status" value="1"/>
</dbReference>
<feature type="non-terminal residue" evidence="1">
    <location>
        <position position="1"/>
    </location>
</feature>
<dbReference type="EMBL" id="KK501764">
    <property type="protein sequence ID" value="KFP17518.1"/>
    <property type="molecule type" value="Genomic_DNA"/>
</dbReference>
<evidence type="ECO:0000313" key="1">
    <source>
        <dbReference type="EMBL" id="KFP17518.1"/>
    </source>
</evidence>
<reference evidence="1 2" key="1">
    <citation type="submission" date="2014-04" db="EMBL/GenBank/DDBJ databases">
        <title>Genome evolution of avian class.</title>
        <authorList>
            <person name="Zhang G."/>
            <person name="Li C."/>
        </authorList>
    </citation>
    <scope>NUCLEOTIDE SEQUENCE [LARGE SCALE GENOMIC DNA]</scope>
    <source>
        <strain evidence="1">BGI_Z169</strain>
    </source>
</reference>